<feature type="region of interest" description="Disordered" evidence="1">
    <location>
        <begin position="317"/>
        <end position="354"/>
    </location>
</feature>
<sequence length="354" mass="39980">MPTQWYRHGRPLYRATTAHTAKRRPRIRWPYEDATHCMIWLSASCIAIIVMFLTSESATLWCAQTRPSPDTPLTQLLNHNTITNFTTTPNISTRLRRRTRLRTRVADEHIAEDKERQGLAGGKEISVARCWIRILRVLEELDAEQFARFDTAEHTAAFVATEQPLYSVARSSRGRYLHGDSSAAHRCPRAQGGVGRRKPQFNTSYLTTSAVRSLKTAALPRGDDRPSQGFSQVSAQTRLCDLREQRQLPTLTGSLFAVFSKLEAAEEHRLVLWPARPAARTAGDDEEHLHVQAYERSASRIGATTISSAVCWRRSMTSSPGIRRSETSRNHTRSPRAAAGHPTERTGYEQQSEY</sequence>
<dbReference type="Proteomes" id="UP000813461">
    <property type="component" value="Unassembled WGS sequence"/>
</dbReference>
<reference evidence="2" key="1">
    <citation type="journal article" date="2021" name="Nat. Commun.">
        <title>Genetic determinants of endophytism in the Arabidopsis root mycobiome.</title>
        <authorList>
            <person name="Mesny F."/>
            <person name="Miyauchi S."/>
            <person name="Thiergart T."/>
            <person name="Pickel B."/>
            <person name="Atanasova L."/>
            <person name="Karlsson M."/>
            <person name="Huettel B."/>
            <person name="Barry K.W."/>
            <person name="Haridas S."/>
            <person name="Chen C."/>
            <person name="Bauer D."/>
            <person name="Andreopoulos W."/>
            <person name="Pangilinan J."/>
            <person name="LaButti K."/>
            <person name="Riley R."/>
            <person name="Lipzen A."/>
            <person name="Clum A."/>
            <person name="Drula E."/>
            <person name="Henrissat B."/>
            <person name="Kohler A."/>
            <person name="Grigoriev I.V."/>
            <person name="Martin F.M."/>
            <person name="Hacquard S."/>
        </authorList>
    </citation>
    <scope>NUCLEOTIDE SEQUENCE</scope>
    <source>
        <strain evidence="2">MPI-SDFR-AT-0120</strain>
    </source>
</reference>
<proteinExistence type="predicted"/>
<evidence type="ECO:0000313" key="2">
    <source>
        <dbReference type="EMBL" id="KAH7077414.1"/>
    </source>
</evidence>
<gene>
    <name evidence="2" type="ORF">FB567DRAFT_552931</name>
</gene>
<comment type="caution">
    <text evidence="2">The sequence shown here is derived from an EMBL/GenBank/DDBJ whole genome shotgun (WGS) entry which is preliminary data.</text>
</comment>
<feature type="region of interest" description="Disordered" evidence="1">
    <location>
        <begin position="178"/>
        <end position="199"/>
    </location>
</feature>
<dbReference type="EMBL" id="JAGMVJ010000018">
    <property type="protein sequence ID" value="KAH7077414.1"/>
    <property type="molecule type" value="Genomic_DNA"/>
</dbReference>
<keyword evidence="3" id="KW-1185">Reference proteome</keyword>
<evidence type="ECO:0000256" key="1">
    <source>
        <dbReference type="SAM" id="MobiDB-lite"/>
    </source>
</evidence>
<accession>A0A8K0QZK5</accession>
<evidence type="ECO:0000313" key="3">
    <source>
        <dbReference type="Proteomes" id="UP000813461"/>
    </source>
</evidence>
<organism evidence="2 3">
    <name type="scientific">Paraphoma chrysanthemicola</name>
    <dbReference type="NCBI Taxonomy" id="798071"/>
    <lineage>
        <taxon>Eukaryota</taxon>
        <taxon>Fungi</taxon>
        <taxon>Dikarya</taxon>
        <taxon>Ascomycota</taxon>
        <taxon>Pezizomycotina</taxon>
        <taxon>Dothideomycetes</taxon>
        <taxon>Pleosporomycetidae</taxon>
        <taxon>Pleosporales</taxon>
        <taxon>Pleosporineae</taxon>
        <taxon>Phaeosphaeriaceae</taxon>
        <taxon>Paraphoma</taxon>
    </lineage>
</organism>
<name>A0A8K0QZK5_9PLEO</name>
<protein>
    <submittedName>
        <fullName evidence="2">Uncharacterized protein</fullName>
    </submittedName>
</protein>
<dbReference type="AlphaFoldDB" id="A0A8K0QZK5"/>